<organism evidence="3 4">
    <name type="scientific">[Myrmecia] bisecta</name>
    <dbReference type="NCBI Taxonomy" id="41462"/>
    <lineage>
        <taxon>Eukaryota</taxon>
        <taxon>Viridiplantae</taxon>
        <taxon>Chlorophyta</taxon>
        <taxon>core chlorophytes</taxon>
        <taxon>Trebouxiophyceae</taxon>
        <taxon>Trebouxiales</taxon>
        <taxon>Trebouxiaceae</taxon>
        <taxon>Myrmecia</taxon>
    </lineage>
</organism>
<keyword evidence="4" id="KW-1185">Reference proteome</keyword>
<proteinExistence type="predicted"/>
<dbReference type="AlphaFoldDB" id="A0AAW1QSM7"/>
<feature type="region of interest" description="Disordered" evidence="1">
    <location>
        <begin position="455"/>
        <end position="477"/>
    </location>
</feature>
<evidence type="ECO:0000313" key="4">
    <source>
        <dbReference type="Proteomes" id="UP001489004"/>
    </source>
</evidence>
<dbReference type="Proteomes" id="UP001489004">
    <property type="component" value="Unassembled WGS sequence"/>
</dbReference>
<feature type="signal peptide" evidence="2">
    <location>
        <begin position="1"/>
        <end position="20"/>
    </location>
</feature>
<sequence>MAWLLSQLSLLPELASYAASQAQQHSSAGSQAALASLKAQVTEALTQREHAAVFELAVALVLRSFDASERTPAPASRNALVEELLVGVCAKHASALWLPAQLASLWPQAFLHAALHHTSSSDTTVTGHVALVMDFVASGNPKDVSDAIQASVANALQHADPSQLPVLCKWLGLACKAPLTVQAAAEGVVAAVRDWWSALSSSSAATSTAIAPPPEPHVVVPYHYAQLTGRASVPGPPARQQGAHEAEVSSWAARCVAEPWADPTAALKTLARLAFGSGQAQSGSGPSASNGFAWTLKQALSASWGTVFRHVQEDTSADAAFDLLSRLLSSEANSSVALSYWDAEARAYQLLGFLLDLISRPEADVATMILRDRRVRQASALLQRMLASPRLLYLVVDVLVASGVLLALQRSAQQEGPRPKMLAQSLQALTPPVGLTANGRRVPARVLSLERDGGEGMSLLEQNRRPLRAPDGGEAQKRRRLDNGAAPEAFNPAIPLLAHHGAAHLASVKLRLVGLLHSVALAHEKGPEAVANNIQERLVDAFGAPPTRAMYHAHLPRAPPITWHVHVIEVLRLSEFLGAAIEGCGQRGGQEALLPVMPVVLAALADCIARYGAAAQAKGAMAADKADALWVLRVLKHTGWLPDVLLATGELFHALPNQDISSLLLIGWHIVASELDRLEGKVLPDQATGGAPLQGRNTSGPYNVNTNGGYGQASVASSAAAVIALERKWRGVILPLLHRHIAVVGPQYGRFVALLSEQ</sequence>
<gene>
    <name evidence="3" type="ORF">WJX72_011222</name>
</gene>
<name>A0AAW1QSM7_9CHLO</name>
<accession>A0AAW1QSM7</accession>
<comment type="caution">
    <text evidence="3">The sequence shown here is derived from an EMBL/GenBank/DDBJ whole genome shotgun (WGS) entry which is preliminary data.</text>
</comment>
<reference evidence="3 4" key="1">
    <citation type="journal article" date="2024" name="Nat. Commun.">
        <title>Phylogenomics reveals the evolutionary origins of lichenization in chlorophyte algae.</title>
        <authorList>
            <person name="Puginier C."/>
            <person name="Libourel C."/>
            <person name="Otte J."/>
            <person name="Skaloud P."/>
            <person name="Haon M."/>
            <person name="Grisel S."/>
            <person name="Petersen M."/>
            <person name="Berrin J.G."/>
            <person name="Delaux P.M."/>
            <person name="Dal Grande F."/>
            <person name="Keller J."/>
        </authorList>
    </citation>
    <scope>NUCLEOTIDE SEQUENCE [LARGE SCALE GENOMIC DNA]</scope>
    <source>
        <strain evidence="3 4">SAG 2043</strain>
    </source>
</reference>
<evidence type="ECO:0000256" key="1">
    <source>
        <dbReference type="SAM" id="MobiDB-lite"/>
    </source>
</evidence>
<keyword evidence="2" id="KW-0732">Signal</keyword>
<evidence type="ECO:0000256" key="2">
    <source>
        <dbReference type="SAM" id="SignalP"/>
    </source>
</evidence>
<evidence type="ECO:0000313" key="3">
    <source>
        <dbReference type="EMBL" id="KAK9824546.1"/>
    </source>
</evidence>
<feature type="chain" id="PRO_5043743913" evidence="2">
    <location>
        <begin position="21"/>
        <end position="758"/>
    </location>
</feature>
<protein>
    <submittedName>
        <fullName evidence="3">Uncharacterized protein</fullName>
    </submittedName>
</protein>
<dbReference type="EMBL" id="JALJOR010000002">
    <property type="protein sequence ID" value="KAK9824546.1"/>
    <property type="molecule type" value="Genomic_DNA"/>
</dbReference>